<dbReference type="EMBL" id="JAHRHJ020000009">
    <property type="protein sequence ID" value="KAH9302463.1"/>
    <property type="molecule type" value="Genomic_DNA"/>
</dbReference>
<proteinExistence type="predicted"/>
<sequence>WYVDSGATRHMTGHRDWFISMRDTPSKNHVSLGDDSSYTVQGIGNISLPLGSRKCKLSDVLYVPGLTKNLLS</sequence>
<protein>
    <recommendedName>
        <fullName evidence="1">Retrovirus-related Pol polyprotein from transposon TNT 1-94-like beta-barrel domain-containing protein</fullName>
    </recommendedName>
</protein>
<dbReference type="Pfam" id="PF22936">
    <property type="entry name" value="Pol_BBD"/>
    <property type="match status" value="1"/>
</dbReference>
<feature type="non-terminal residue" evidence="2">
    <location>
        <position position="72"/>
    </location>
</feature>
<dbReference type="PANTHER" id="PTHR47592">
    <property type="entry name" value="PBF68 PROTEIN"/>
    <property type="match status" value="1"/>
</dbReference>
<gene>
    <name evidence="3" type="ORF">KI387_014046</name>
    <name evidence="2" type="ORF">KI387_030395</name>
</gene>
<dbReference type="Proteomes" id="UP000824469">
    <property type="component" value="Unassembled WGS sequence"/>
</dbReference>
<feature type="domain" description="Retrovirus-related Pol polyprotein from transposon TNT 1-94-like beta-barrel" evidence="1">
    <location>
        <begin position="1"/>
        <end position="72"/>
    </location>
</feature>
<dbReference type="EMBL" id="JAHRHJ020000010">
    <property type="protein sequence ID" value="KAH9298713.1"/>
    <property type="molecule type" value="Genomic_DNA"/>
</dbReference>
<comment type="caution">
    <text evidence="2">The sequence shown here is derived from an EMBL/GenBank/DDBJ whole genome shotgun (WGS) entry which is preliminary data.</text>
</comment>
<evidence type="ECO:0000313" key="3">
    <source>
        <dbReference type="EMBL" id="KAH9302463.1"/>
    </source>
</evidence>
<dbReference type="OMA" id="AGNRYFM"/>
<dbReference type="InterPro" id="IPR054722">
    <property type="entry name" value="PolX-like_BBD"/>
</dbReference>
<feature type="non-terminal residue" evidence="2">
    <location>
        <position position="1"/>
    </location>
</feature>
<name>A0AA38CLK5_TAXCH</name>
<keyword evidence="4" id="KW-1185">Reference proteome</keyword>
<evidence type="ECO:0000259" key="1">
    <source>
        <dbReference type="Pfam" id="PF22936"/>
    </source>
</evidence>
<evidence type="ECO:0000313" key="2">
    <source>
        <dbReference type="EMBL" id="KAH9298713.1"/>
    </source>
</evidence>
<accession>A0AA38CLK5</accession>
<dbReference type="PANTHER" id="PTHR47592:SF27">
    <property type="entry name" value="OS08G0421700 PROTEIN"/>
    <property type="match status" value="1"/>
</dbReference>
<reference evidence="2 4" key="1">
    <citation type="journal article" date="2021" name="Nat. Plants">
        <title>The Taxus genome provides insights into paclitaxel biosynthesis.</title>
        <authorList>
            <person name="Xiong X."/>
            <person name="Gou J."/>
            <person name="Liao Q."/>
            <person name="Li Y."/>
            <person name="Zhou Q."/>
            <person name="Bi G."/>
            <person name="Li C."/>
            <person name="Du R."/>
            <person name="Wang X."/>
            <person name="Sun T."/>
            <person name="Guo L."/>
            <person name="Liang H."/>
            <person name="Lu P."/>
            <person name="Wu Y."/>
            <person name="Zhang Z."/>
            <person name="Ro D.K."/>
            <person name="Shang Y."/>
            <person name="Huang S."/>
            <person name="Yan J."/>
        </authorList>
    </citation>
    <scope>NUCLEOTIDE SEQUENCE [LARGE SCALE GENOMIC DNA]</scope>
    <source>
        <strain evidence="2">Ta-2019</strain>
    </source>
</reference>
<dbReference type="AlphaFoldDB" id="A0AA38CLK5"/>
<evidence type="ECO:0000313" key="4">
    <source>
        <dbReference type="Proteomes" id="UP000824469"/>
    </source>
</evidence>
<organism evidence="2 4">
    <name type="scientific">Taxus chinensis</name>
    <name type="common">Chinese yew</name>
    <name type="synonym">Taxus wallichiana var. chinensis</name>
    <dbReference type="NCBI Taxonomy" id="29808"/>
    <lineage>
        <taxon>Eukaryota</taxon>
        <taxon>Viridiplantae</taxon>
        <taxon>Streptophyta</taxon>
        <taxon>Embryophyta</taxon>
        <taxon>Tracheophyta</taxon>
        <taxon>Spermatophyta</taxon>
        <taxon>Pinopsida</taxon>
        <taxon>Pinidae</taxon>
        <taxon>Conifers II</taxon>
        <taxon>Cupressales</taxon>
        <taxon>Taxaceae</taxon>
        <taxon>Taxus</taxon>
    </lineage>
</organism>